<evidence type="ECO:0000256" key="5">
    <source>
        <dbReference type="ARBA" id="ARBA00022692"/>
    </source>
</evidence>
<evidence type="ECO:0000256" key="4">
    <source>
        <dbReference type="ARBA" id="ARBA00022519"/>
    </source>
</evidence>
<feature type="coiled-coil region" evidence="13">
    <location>
        <begin position="282"/>
        <end position="309"/>
    </location>
</feature>
<keyword evidence="10" id="KW-0143">Chaperone</keyword>
<dbReference type="GO" id="GO:0006457">
    <property type="term" value="P:protein folding"/>
    <property type="evidence" value="ECO:0007669"/>
    <property type="project" value="InterPro"/>
</dbReference>
<evidence type="ECO:0000313" key="16">
    <source>
        <dbReference type="Proteomes" id="UP000067626"/>
    </source>
</evidence>
<evidence type="ECO:0000256" key="11">
    <source>
        <dbReference type="ARBA" id="ARBA00030948"/>
    </source>
</evidence>
<dbReference type="EMBL" id="CP012159">
    <property type="protein sequence ID" value="AKT44184.1"/>
    <property type="molecule type" value="Genomic_DNA"/>
</dbReference>
<dbReference type="RefSeq" id="WP_050435562.1">
    <property type="nucleotide sequence ID" value="NZ_CP012159.1"/>
</dbReference>
<evidence type="ECO:0000256" key="13">
    <source>
        <dbReference type="SAM" id="Coils"/>
    </source>
</evidence>
<keyword evidence="9" id="KW-0472">Membrane</keyword>
<dbReference type="Proteomes" id="UP000067626">
    <property type="component" value="Chromosome"/>
</dbReference>
<feature type="coiled-coil region" evidence="13">
    <location>
        <begin position="218"/>
        <end position="245"/>
    </location>
</feature>
<evidence type="ECO:0000256" key="12">
    <source>
        <dbReference type="ARBA" id="ARBA00031542"/>
    </source>
</evidence>
<keyword evidence="6" id="KW-0442">Lipid degradation</keyword>
<proteinExistence type="inferred from homology"/>
<reference evidence="15 16" key="1">
    <citation type="submission" date="2015-07" db="EMBL/GenBank/DDBJ databases">
        <title>Genome analysis of myxobacterium Chondromyces crocatus Cm c5 reveals a high potential for natural compound synthesis and the genetic basis for the loss of fruiting body formation.</title>
        <authorList>
            <person name="Zaburannyi N."/>
            <person name="Bunk B."/>
            <person name="Maier J."/>
            <person name="Overmann J."/>
            <person name="Mueller R."/>
        </authorList>
    </citation>
    <scope>NUCLEOTIDE SEQUENCE [LARGE SCALE GENOMIC DNA]</scope>
    <source>
        <strain evidence="15 16">Cm c5</strain>
    </source>
</reference>
<evidence type="ECO:0000256" key="2">
    <source>
        <dbReference type="ARBA" id="ARBA00010358"/>
    </source>
</evidence>
<dbReference type="OrthoDB" id="5524157at2"/>
<keyword evidence="8" id="KW-0443">Lipid metabolism</keyword>
<dbReference type="GO" id="GO:0005886">
    <property type="term" value="C:plasma membrane"/>
    <property type="evidence" value="ECO:0007669"/>
    <property type="project" value="UniProtKB-SubCell"/>
</dbReference>
<keyword evidence="13" id="KW-0175">Coiled coil</keyword>
<feature type="region of interest" description="Disordered" evidence="14">
    <location>
        <begin position="45"/>
        <end position="80"/>
    </location>
</feature>
<dbReference type="AlphaFoldDB" id="A0A0K1ETR7"/>
<comment type="similarity">
    <text evidence="2">Belongs to the lipase chaperone family.</text>
</comment>
<organism evidence="15 16">
    <name type="scientific">Chondromyces crocatus</name>
    <dbReference type="NCBI Taxonomy" id="52"/>
    <lineage>
        <taxon>Bacteria</taxon>
        <taxon>Pseudomonadati</taxon>
        <taxon>Myxococcota</taxon>
        <taxon>Polyangia</taxon>
        <taxon>Polyangiales</taxon>
        <taxon>Polyangiaceae</taxon>
        <taxon>Chondromyces</taxon>
    </lineage>
</organism>
<protein>
    <recommendedName>
        <fullName evidence="11">Lipase helper protein</fullName>
    </recommendedName>
    <alternativeName>
        <fullName evidence="12">Lipase modulator</fullName>
    </alternativeName>
</protein>
<gene>
    <name evidence="15" type="ORF">CMC5_084240</name>
</gene>
<evidence type="ECO:0000256" key="6">
    <source>
        <dbReference type="ARBA" id="ARBA00022963"/>
    </source>
</evidence>
<dbReference type="GO" id="GO:0016042">
    <property type="term" value="P:lipid catabolic process"/>
    <property type="evidence" value="ECO:0007669"/>
    <property type="project" value="UniProtKB-KW"/>
</dbReference>
<dbReference type="Pfam" id="PF03280">
    <property type="entry name" value="Lipase_chap"/>
    <property type="match status" value="1"/>
</dbReference>
<evidence type="ECO:0000256" key="7">
    <source>
        <dbReference type="ARBA" id="ARBA00022989"/>
    </source>
</evidence>
<keyword evidence="16" id="KW-1185">Reference proteome</keyword>
<evidence type="ECO:0000256" key="9">
    <source>
        <dbReference type="ARBA" id="ARBA00023136"/>
    </source>
</evidence>
<sequence length="349" mass="37753">MAARWQKAVGAGVLVAGAAALWLHGGNASSSGPLGASRAEAAATSAGTRSLGSRATAPAALPSAQKPVSEGAIAAQSPRSLQGTDVDDALRVDDRGRLILGPEVIRFFNYFLSATGEESDETIRARILAAIRERLDEPAAGQAEALLGRYLALREASRDMSDRLTQEAEPSARLEVIRRMRREHFTSDEAEALFGAEEQESSVAAAQSEVMRNERLSAEERDAKLDALEAQLPEAAREARAEARRPAEQLAEEEAMRAEGATAAELHKHRVATVGVEAAGRLQALDQERNAWEQRLEAFRQEREKLTRAMGDGDAQTVAVLGLLERSFSPPEQLRVRAMLKMRGEPIEM</sequence>
<evidence type="ECO:0000256" key="3">
    <source>
        <dbReference type="ARBA" id="ARBA00022475"/>
    </source>
</evidence>
<name>A0A0K1ETR7_CHOCO</name>
<dbReference type="PATRIC" id="fig|52.7.peg.9258"/>
<evidence type="ECO:0000256" key="8">
    <source>
        <dbReference type="ARBA" id="ARBA00023098"/>
    </source>
</evidence>
<accession>A0A0K1ETR7</accession>
<evidence type="ECO:0000256" key="14">
    <source>
        <dbReference type="SAM" id="MobiDB-lite"/>
    </source>
</evidence>
<dbReference type="STRING" id="52.CMC5_084240"/>
<evidence type="ECO:0000313" key="15">
    <source>
        <dbReference type="EMBL" id="AKT44184.1"/>
    </source>
</evidence>
<comment type="subcellular location">
    <subcellularLocation>
        <location evidence="1">Cell inner membrane</location>
        <topology evidence="1">Single-pass membrane protein</topology>
        <orientation evidence="1">Periplasmic side</orientation>
    </subcellularLocation>
</comment>
<keyword evidence="4" id="KW-0997">Cell inner membrane</keyword>
<keyword evidence="5" id="KW-0812">Transmembrane</keyword>
<dbReference type="SUPFAM" id="SSF158855">
    <property type="entry name" value="Lipase chaperone-like"/>
    <property type="match status" value="1"/>
</dbReference>
<evidence type="ECO:0000256" key="1">
    <source>
        <dbReference type="ARBA" id="ARBA00004383"/>
    </source>
</evidence>
<dbReference type="GO" id="GO:0051082">
    <property type="term" value="F:unfolded protein binding"/>
    <property type="evidence" value="ECO:0007669"/>
    <property type="project" value="InterPro"/>
</dbReference>
<keyword evidence="7" id="KW-1133">Transmembrane helix</keyword>
<dbReference type="InterPro" id="IPR004961">
    <property type="entry name" value="Lipase_chaperone"/>
</dbReference>
<dbReference type="KEGG" id="ccro:CMC5_084240"/>
<evidence type="ECO:0000256" key="10">
    <source>
        <dbReference type="ARBA" id="ARBA00023186"/>
    </source>
</evidence>
<keyword evidence="3" id="KW-1003">Cell membrane</keyword>